<dbReference type="OrthoDB" id="9794954at2"/>
<keyword evidence="1 3" id="KW-0560">Oxidoreductase</keyword>
<dbReference type="Proteomes" id="UP000196573">
    <property type="component" value="Unassembled WGS sequence"/>
</dbReference>
<name>A0A1X7ANZ7_9GAMM</name>
<dbReference type="EC" id="1.2.1.58" evidence="3"/>
<evidence type="ECO:0000256" key="1">
    <source>
        <dbReference type="ARBA" id="ARBA00023002"/>
    </source>
</evidence>
<dbReference type="InterPro" id="IPR011894">
    <property type="entry name" value="PorC_KorC"/>
</dbReference>
<dbReference type="RefSeq" id="WP_087112262.1">
    <property type="nucleotide sequence ID" value="NZ_CBCSCN010000011.1"/>
</dbReference>
<dbReference type="SUPFAM" id="SSF53323">
    <property type="entry name" value="Pyruvate-ferredoxin oxidoreductase, PFOR, domain III"/>
    <property type="match status" value="1"/>
</dbReference>
<dbReference type="Gene3D" id="3.40.920.10">
    <property type="entry name" value="Pyruvate-ferredoxin oxidoreductase, PFOR, domain III"/>
    <property type="match status" value="1"/>
</dbReference>
<dbReference type="NCBIfam" id="TIGR02175">
    <property type="entry name" value="PorC_KorC"/>
    <property type="match status" value="1"/>
</dbReference>
<dbReference type="PANTHER" id="PTHR43366">
    <property type="entry name" value="PYRUVATE SYNTHASE SUBUNIT PORC"/>
    <property type="match status" value="1"/>
</dbReference>
<dbReference type="PANTHER" id="PTHR43366:SF1">
    <property type="entry name" value="PYRUVATE SYNTHASE SUBUNIT PORC"/>
    <property type="match status" value="1"/>
</dbReference>
<accession>A0A1X7ANZ7</accession>
<protein>
    <submittedName>
        <fullName evidence="3">NADH-dependent phenylglyoxylate dehydrogenase subunit gamma</fullName>
        <ecNumber evidence="3">1.2.1.58</ecNumber>
    </submittedName>
</protein>
<organism evidence="3 4">
    <name type="scientific">Parendozoicomonas haliclonae</name>
    <dbReference type="NCBI Taxonomy" id="1960125"/>
    <lineage>
        <taxon>Bacteria</taxon>
        <taxon>Pseudomonadati</taxon>
        <taxon>Pseudomonadota</taxon>
        <taxon>Gammaproteobacteria</taxon>
        <taxon>Oceanospirillales</taxon>
        <taxon>Endozoicomonadaceae</taxon>
        <taxon>Parendozoicomonas</taxon>
    </lineage>
</organism>
<dbReference type="InterPro" id="IPR002869">
    <property type="entry name" value="Pyrv_flavodox_OxRed_cen"/>
</dbReference>
<sequence>MFQVRIHGRGGQGVVSAAEMLSIALFHEGAHAQAIPSFGSERMGAPVEAYVRISDQEIELREPVSEPDMVIIQDPSLLHALDVFAGLSPNGYVLINTSRSLEELGIQDKLAHLPAGHIHCLPGTELALEYLRRPTPNTVLLGAFCAVVESFSMESLGKAINQKFAGIVAEKNIEAAQAAFDKIKEHIGC</sequence>
<dbReference type="InterPro" id="IPR051626">
    <property type="entry name" value="Oxidoreductase_gamma_subunit"/>
</dbReference>
<evidence type="ECO:0000313" key="4">
    <source>
        <dbReference type="Proteomes" id="UP000196573"/>
    </source>
</evidence>
<evidence type="ECO:0000313" key="3">
    <source>
        <dbReference type="EMBL" id="SMA49809.1"/>
    </source>
</evidence>
<feature type="domain" description="Pyruvate/ketoisovalerate oxidoreductase catalytic" evidence="2">
    <location>
        <begin position="10"/>
        <end position="181"/>
    </location>
</feature>
<proteinExistence type="predicted"/>
<keyword evidence="4" id="KW-1185">Reference proteome</keyword>
<dbReference type="GO" id="GO:0016625">
    <property type="term" value="F:oxidoreductase activity, acting on the aldehyde or oxo group of donors, iron-sulfur protein as acceptor"/>
    <property type="evidence" value="ECO:0007669"/>
    <property type="project" value="InterPro"/>
</dbReference>
<evidence type="ECO:0000259" key="2">
    <source>
        <dbReference type="Pfam" id="PF01558"/>
    </source>
</evidence>
<gene>
    <name evidence="3" type="primary">padE</name>
    <name evidence="3" type="ORF">EHSB41UT_03598</name>
</gene>
<dbReference type="AlphaFoldDB" id="A0A1X7ANZ7"/>
<reference evidence="3 4" key="1">
    <citation type="submission" date="2017-03" db="EMBL/GenBank/DDBJ databases">
        <authorList>
            <person name="Afonso C.L."/>
            <person name="Miller P.J."/>
            <person name="Scott M.A."/>
            <person name="Spackman E."/>
            <person name="Goraichik I."/>
            <person name="Dimitrov K.M."/>
            <person name="Suarez D.L."/>
            <person name="Swayne D.E."/>
        </authorList>
    </citation>
    <scope>NUCLEOTIDE SEQUENCE [LARGE SCALE GENOMIC DNA]</scope>
    <source>
        <strain evidence="3">SB41UT1</strain>
    </source>
</reference>
<dbReference type="GO" id="GO:0047110">
    <property type="term" value="F:phenylglyoxylate dehydrogenase (acylating) activity"/>
    <property type="evidence" value="ECO:0007669"/>
    <property type="project" value="UniProtKB-EC"/>
</dbReference>
<dbReference type="InterPro" id="IPR019752">
    <property type="entry name" value="Pyrv/ketoisovalerate_OxRed_cat"/>
</dbReference>
<dbReference type="EMBL" id="FWPT01000009">
    <property type="protein sequence ID" value="SMA49809.1"/>
    <property type="molecule type" value="Genomic_DNA"/>
</dbReference>
<dbReference type="Pfam" id="PF01558">
    <property type="entry name" value="POR"/>
    <property type="match status" value="1"/>
</dbReference>